<keyword evidence="3" id="KW-1185">Reference proteome</keyword>
<keyword evidence="1" id="KW-0812">Transmembrane</keyword>
<gene>
    <name evidence="2" type="ORF">HMPREF9306_00753</name>
</gene>
<feature type="transmembrane region" description="Helical" evidence="1">
    <location>
        <begin position="234"/>
        <end position="262"/>
    </location>
</feature>
<keyword evidence="1" id="KW-1133">Transmembrane helix</keyword>
<keyword evidence="1" id="KW-0472">Membrane</keyword>
<dbReference type="CDD" id="cd03498">
    <property type="entry name" value="SQR_TypeB_2_TM"/>
    <property type="match status" value="1"/>
</dbReference>
<organism evidence="2 3">
    <name type="scientific">Propionimicrobium lymphophilum ACS-093-V-SCH5</name>
    <dbReference type="NCBI Taxonomy" id="883161"/>
    <lineage>
        <taxon>Bacteria</taxon>
        <taxon>Bacillati</taxon>
        <taxon>Actinomycetota</taxon>
        <taxon>Actinomycetes</taxon>
        <taxon>Propionibacteriales</taxon>
        <taxon>Propionibacteriaceae</taxon>
        <taxon>Propionimicrobium</taxon>
    </lineage>
</organism>
<reference evidence="2 3" key="1">
    <citation type="submission" date="2013-04" db="EMBL/GenBank/DDBJ databases">
        <title>The Genome Sequence of Propionimicrobium lymphophilum ACS-093-V-SCH5.</title>
        <authorList>
            <consortium name="The Broad Institute Genomics Platform"/>
            <person name="Earl A."/>
            <person name="Ward D."/>
            <person name="Feldgarden M."/>
            <person name="Gevers D."/>
            <person name="Saerens B."/>
            <person name="Vaneechoutte M."/>
            <person name="Walker B."/>
            <person name="Young S."/>
            <person name="Zeng Q."/>
            <person name="Gargeya S."/>
            <person name="Fitzgerald M."/>
            <person name="Haas B."/>
            <person name="Abouelleil A."/>
            <person name="Allen A.W."/>
            <person name="Alvarado L."/>
            <person name="Arachchi H.M."/>
            <person name="Berlin A.M."/>
            <person name="Chapman S.B."/>
            <person name="Gainer-Dewar J."/>
            <person name="Goldberg J."/>
            <person name="Griggs A."/>
            <person name="Gujja S."/>
            <person name="Hansen M."/>
            <person name="Howarth C."/>
            <person name="Imamovic A."/>
            <person name="Ireland A."/>
            <person name="Larimer J."/>
            <person name="McCowan C."/>
            <person name="Murphy C."/>
            <person name="Pearson M."/>
            <person name="Poon T.W."/>
            <person name="Priest M."/>
            <person name="Roberts A."/>
            <person name="Saif S."/>
            <person name="Shea T."/>
            <person name="Sisk P."/>
            <person name="Sykes S."/>
            <person name="Wortman J."/>
            <person name="Nusbaum C."/>
            <person name="Birren B."/>
        </authorList>
    </citation>
    <scope>NUCLEOTIDE SEQUENCE [LARGE SCALE GENOMIC DNA]</scope>
    <source>
        <strain evidence="2 3">ACS-093-V-SCH5</strain>
    </source>
</reference>
<dbReference type="InterPro" id="IPR011138">
    <property type="entry name" value="Cytochrome_b-558"/>
</dbReference>
<dbReference type="Proteomes" id="UP000014417">
    <property type="component" value="Unassembled WGS sequence"/>
</dbReference>
<evidence type="ECO:0000313" key="3">
    <source>
        <dbReference type="Proteomes" id="UP000014417"/>
    </source>
</evidence>
<dbReference type="RefSeq" id="WP_016455597.1">
    <property type="nucleotide sequence ID" value="NZ_KE150269.1"/>
</dbReference>
<dbReference type="Gene3D" id="1.20.1300.10">
    <property type="entry name" value="Fumarate reductase/succinate dehydrogenase, transmembrane subunit"/>
    <property type="match status" value="1"/>
</dbReference>
<feature type="transmembrane region" description="Helical" evidence="1">
    <location>
        <begin position="46"/>
        <end position="64"/>
    </location>
</feature>
<dbReference type="HOGENOM" id="CLU_077968_1_0_11"/>
<evidence type="ECO:0000313" key="2">
    <source>
        <dbReference type="EMBL" id="EPD33222.1"/>
    </source>
</evidence>
<feature type="transmembrane region" description="Helical" evidence="1">
    <location>
        <begin position="97"/>
        <end position="122"/>
    </location>
</feature>
<dbReference type="SUPFAM" id="SSF81343">
    <property type="entry name" value="Fumarate reductase respiratory complex transmembrane subunits"/>
    <property type="match status" value="1"/>
</dbReference>
<feature type="transmembrane region" description="Helical" evidence="1">
    <location>
        <begin position="143"/>
        <end position="164"/>
    </location>
</feature>
<sequence>MPKGIPEQEKAGSMGYGVSVATKLITKSGETTPHKAALHSSVARKVLMAITGLCLILFLLMHVFGNLKLLVPDNGAEFDEYSHSLRTLLYPILPERFFLWVFRLGLLACALIHIYEAVKLTFRSYTGGNRVRYLQRKYLEGSFAARTMIWSGILILIGVVVHLLQFTTQTIKVNYPAGEESILPHLRVVNAFQEPWMLIAYAIWVGLVCYHIWHGFSSAFCTLGLRMGATSEKVIHVCALICALALFVGFMLTPTLITFGVIF</sequence>
<dbReference type="STRING" id="883161.HMPREF9306_00753"/>
<dbReference type="GO" id="GO:0016020">
    <property type="term" value="C:membrane"/>
    <property type="evidence" value="ECO:0007669"/>
    <property type="project" value="InterPro"/>
</dbReference>
<proteinExistence type="predicted"/>
<evidence type="ECO:0000256" key="1">
    <source>
        <dbReference type="SAM" id="Phobius"/>
    </source>
</evidence>
<dbReference type="InterPro" id="IPR034804">
    <property type="entry name" value="SQR/QFR_C/D"/>
</dbReference>
<accession>S2WKP5</accession>
<comment type="caution">
    <text evidence="2">The sequence shown here is derived from an EMBL/GenBank/DDBJ whole genome shotgun (WGS) entry which is preliminary data.</text>
</comment>
<dbReference type="NCBIfam" id="TIGR02046">
    <property type="entry name" value="sdhC_b558_fam"/>
    <property type="match status" value="1"/>
</dbReference>
<name>S2WKP5_9ACTN</name>
<dbReference type="PATRIC" id="fig|883161.3.peg.753"/>
<dbReference type="AlphaFoldDB" id="S2WKP5"/>
<protein>
    <submittedName>
        <fullName evidence="2">B558 family succinate dehydrogenase (Or fumarate reductase) cytochrome B subunit</fullName>
    </submittedName>
</protein>
<dbReference type="EMBL" id="AGZR01000005">
    <property type="protein sequence ID" value="EPD33222.1"/>
    <property type="molecule type" value="Genomic_DNA"/>
</dbReference>
<feature type="transmembrane region" description="Helical" evidence="1">
    <location>
        <begin position="196"/>
        <end position="213"/>
    </location>
</feature>